<dbReference type="EMBL" id="JBHUFV010000015">
    <property type="protein sequence ID" value="MFD1931578.1"/>
    <property type="molecule type" value="Genomic_DNA"/>
</dbReference>
<evidence type="ECO:0000256" key="10">
    <source>
        <dbReference type="ARBA" id="ARBA00023136"/>
    </source>
</evidence>
<dbReference type="GO" id="GO:0016301">
    <property type="term" value="F:kinase activity"/>
    <property type="evidence" value="ECO:0007669"/>
    <property type="project" value="UniProtKB-KW"/>
</dbReference>
<dbReference type="Gene3D" id="1.10.287.130">
    <property type="match status" value="1"/>
</dbReference>
<dbReference type="PANTHER" id="PTHR45436">
    <property type="entry name" value="SENSOR HISTIDINE KINASE YKOH"/>
    <property type="match status" value="1"/>
</dbReference>
<dbReference type="InterPro" id="IPR003661">
    <property type="entry name" value="HisK_dim/P_dom"/>
</dbReference>
<keyword evidence="10 11" id="KW-0472">Membrane</keyword>
<dbReference type="InterPro" id="IPR003660">
    <property type="entry name" value="HAMP_dom"/>
</dbReference>
<keyword evidence="6 11" id="KW-0812">Transmembrane</keyword>
<dbReference type="Pfam" id="PF00512">
    <property type="entry name" value="HisKA"/>
    <property type="match status" value="1"/>
</dbReference>
<comment type="subcellular location">
    <subcellularLocation>
        <location evidence="2">Cell membrane</location>
    </subcellularLocation>
</comment>
<dbReference type="Gene3D" id="6.10.340.10">
    <property type="match status" value="1"/>
</dbReference>
<dbReference type="EC" id="2.7.13.3" evidence="3"/>
<keyword evidence="9" id="KW-0902">Two-component regulatory system</keyword>
<dbReference type="CDD" id="cd06225">
    <property type="entry name" value="HAMP"/>
    <property type="match status" value="1"/>
</dbReference>
<keyword evidence="7 14" id="KW-0418">Kinase</keyword>
<feature type="domain" description="Histidine kinase" evidence="12">
    <location>
        <begin position="243"/>
        <end position="448"/>
    </location>
</feature>
<evidence type="ECO:0000259" key="12">
    <source>
        <dbReference type="PROSITE" id="PS50109"/>
    </source>
</evidence>
<evidence type="ECO:0000256" key="7">
    <source>
        <dbReference type="ARBA" id="ARBA00022777"/>
    </source>
</evidence>
<dbReference type="InterPro" id="IPR036890">
    <property type="entry name" value="HATPase_C_sf"/>
</dbReference>
<evidence type="ECO:0000256" key="11">
    <source>
        <dbReference type="SAM" id="Phobius"/>
    </source>
</evidence>
<comment type="caution">
    <text evidence="14">The sequence shown here is derived from an EMBL/GenBank/DDBJ whole genome shotgun (WGS) entry which is preliminary data.</text>
</comment>
<reference evidence="15" key="1">
    <citation type="journal article" date="2019" name="Int. J. Syst. Evol. Microbiol.">
        <title>The Global Catalogue of Microorganisms (GCM) 10K type strain sequencing project: providing services to taxonomists for standard genome sequencing and annotation.</title>
        <authorList>
            <consortium name="The Broad Institute Genomics Platform"/>
            <consortium name="The Broad Institute Genome Sequencing Center for Infectious Disease"/>
            <person name="Wu L."/>
            <person name="Ma J."/>
        </authorList>
    </citation>
    <scope>NUCLEOTIDE SEQUENCE [LARGE SCALE GENOMIC DNA]</scope>
    <source>
        <strain evidence="15">ICMP 6774ER</strain>
    </source>
</reference>
<dbReference type="Proteomes" id="UP001597368">
    <property type="component" value="Unassembled WGS sequence"/>
</dbReference>
<evidence type="ECO:0000256" key="3">
    <source>
        <dbReference type="ARBA" id="ARBA00012438"/>
    </source>
</evidence>
<keyword evidence="4" id="KW-0597">Phosphoprotein</keyword>
<dbReference type="InterPro" id="IPR005467">
    <property type="entry name" value="His_kinase_dom"/>
</dbReference>
<dbReference type="SMART" id="SM00387">
    <property type="entry name" value="HATPase_c"/>
    <property type="match status" value="1"/>
</dbReference>
<evidence type="ECO:0000313" key="15">
    <source>
        <dbReference type="Proteomes" id="UP001597368"/>
    </source>
</evidence>
<keyword evidence="8 11" id="KW-1133">Transmembrane helix</keyword>
<dbReference type="SUPFAM" id="SSF158472">
    <property type="entry name" value="HAMP domain-like"/>
    <property type="match status" value="1"/>
</dbReference>
<evidence type="ECO:0000256" key="5">
    <source>
        <dbReference type="ARBA" id="ARBA00022679"/>
    </source>
</evidence>
<evidence type="ECO:0000256" key="9">
    <source>
        <dbReference type="ARBA" id="ARBA00023012"/>
    </source>
</evidence>
<dbReference type="InterPro" id="IPR050428">
    <property type="entry name" value="TCS_sensor_his_kinase"/>
</dbReference>
<dbReference type="CDD" id="cd00075">
    <property type="entry name" value="HATPase"/>
    <property type="match status" value="1"/>
</dbReference>
<dbReference type="PANTHER" id="PTHR45436:SF5">
    <property type="entry name" value="SENSOR HISTIDINE KINASE TRCS"/>
    <property type="match status" value="1"/>
</dbReference>
<feature type="transmembrane region" description="Helical" evidence="11">
    <location>
        <begin position="159"/>
        <end position="177"/>
    </location>
</feature>
<evidence type="ECO:0000256" key="4">
    <source>
        <dbReference type="ARBA" id="ARBA00022553"/>
    </source>
</evidence>
<dbReference type="Pfam" id="PF02518">
    <property type="entry name" value="HATPase_c"/>
    <property type="match status" value="1"/>
</dbReference>
<sequence length="464" mass="50410">MRRRLLISYMSLLALSLLTVTVPLAVNLAVRETQESFIEQQGDTQRFASQADPALGPAKNLRLRAELVRYHELFGIGAAVLDGEGKIVAVAPPALSLDQASKPIERALSADPRQPETIWPWQAADLVVAVPVIQEGEVVGAALTIAPTGPLRARIARNWAVLFAGYLLAMVLTWLAARWLARWTLRPVLELDAVTHDITQGRLDARVATREGPPELRRLARSFNRMADTVTDLLDRQQAFVSDASHQLRTPLGVLRLRVENLAGHLDEGGRREHALTVEETDRLARILEGLLALATAERRDDQGIVAVDAEEVVDGRVAVWQGQGVVLRRTGGLGAAVLALPEALDQILDALIDNAVKFGAGTVTVHLERVDDHAVIHVMDDGPGLPEEELARATERFWRSARHQNVDGTGLGLSIVSVLVAASGGSIDLLAREPTGLDVRICFPCSSGSPPCAAAQDRWRRRT</sequence>
<evidence type="ECO:0000256" key="2">
    <source>
        <dbReference type="ARBA" id="ARBA00004236"/>
    </source>
</evidence>
<evidence type="ECO:0000256" key="8">
    <source>
        <dbReference type="ARBA" id="ARBA00022989"/>
    </source>
</evidence>
<dbReference type="RefSeq" id="WP_379571031.1">
    <property type="nucleotide sequence ID" value="NZ_JBHUFV010000015.1"/>
</dbReference>
<dbReference type="SUPFAM" id="SSF55874">
    <property type="entry name" value="ATPase domain of HSP90 chaperone/DNA topoisomerase II/histidine kinase"/>
    <property type="match status" value="1"/>
</dbReference>
<dbReference type="Pfam" id="PF00672">
    <property type="entry name" value="HAMP"/>
    <property type="match status" value="1"/>
</dbReference>
<dbReference type="Gene3D" id="3.30.565.10">
    <property type="entry name" value="Histidine kinase-like ATPase, C-terminal domain"/>
    <property type="match status" value="1"/>
</dbReference>
<dbReference type="PRINTS" id="PR00344">
    <property type="entry name" value="BCTRLSENSOR"/>
</dbReference>
<dbReference type="CDD" id="cd00082">
    <property type="entry name" value="HisKA"/>
    <property type="match status" value="1"/>
</dbReference>
<dbReference type="PROSITE" id="PS50109">
    <property type="entry name" value="HIS_KIN"/>
    <property type="match status" value="1"/>
</dbReference>
<dbReference type="SMART" id="SM00388">
    <property type="entry name" value="HisKA"/>
    <property type="match status" value="1"/>
</dbReference>
<dbReference type="PROSITE" id="PS50885">
    <property type="entry name" value="HAMP"/>
    <property type="match status" value="1"/>
</dbReference>
<name>A0ABW4SPU1_9ACTN</name>
<organism evidence="14 15">
    <name type="scientific">Nonomuraea mangrovi</name>
    <dbReference type="NCBI Taxonomy" id="2316207"/>
    <lineage>
        <taxon>Bacteria</taxon>
        <taxon>Bacillati</taxon>
        <taxon>Actinomycetota</taxon>
        <taxon>Actinomycetes</taxon>
        <taxon>Streptosporangiales</taxon>
        <taxon>Streptosporangiaceae</taxon>
        <taxon>Nonomuraea</taxon>
    </lineage>
</organism>
<gene>
    <name evidence="14" type="ORF">ACFSKW_08825</name>
</gene>
<dbReference type="SUPFAM" id="SSF47384">
    <property type="entry name" value="Homodimeric domain of signal transducing histidine kinase"/>
    <property type="match status" value="1"/>
</dbReference>
<dbReference type="InterPro" id="IPR003594">
    <property type="entry name" value="HATPase_dom"/>
</dbReference>
<protein>
    <recommendedName>
        <fullName evidence="3">histidine kinase</fullName>
        <ecNumber evidence="3">2.7.13.3</ecNumber>
    </recommendedName>
</protein>
<keyword evidence="5" id="KW-0808">Transferase</keyword>
<dbReference type="SMART" id="SM00304">
    <property type="entry name" value="HAMP"/>
    <property type="match status" value="1"/>
</dbReference>
<evidence type="ECO:0000259" key="13">
    <source>
        <dbReference type="PROSITE" id="PS50885"/>
    </source>
</evidence>
<feature type="domain" description="HAMP" evidence="13">
    <location>
        <begin position="182"/>
        <end position="235"/>
    </location>
</feature>
<evidence type="ECO:0000256" key="1">
    <source>
        <dbReference type="ARBA" id="ARBA00000085"/>
    </source>
</evidence>
<accession>A0ABW4SPU1</accession>
<dbReference type="InterPro" id="IPR004358">
    <property type="entry name" value="Sig_transdc_His_kin-like_C"/>
</dbReference>
<comment type="catalytic activity">
    <reaction evidence="1">
        <text>ATP + protein L-histidine = ADP + protein N-phospho-L-histidine.</text>
        <dbReference type="EC" id="2.7.13.3"/>
    </reaction>
</comment>
<proteinExistence type="predicted"/>
<evidence type="ECO:0000313" key="14">
    <source>
        <dbReference type="EMBL" id="MFD1931578.1"/>
    </source>
</evidence>
<dbReference type="InterPro" id="IPR036097">
    <property type="entry name" value="HisK_dim/P_sf"/>
</dbReference>
<keyword evidence="15" id="KW-1185">Reference proteome</keyword>
<evidence type="ECO:0000256" key="6">
    <source>
        <dbReference type="ARBA" id="ARBA00022692"/>
    </source>
</evidence>